<gene>
    <name evidence="1" type="ORF">ATZ20_01060</name>
</gene>
<dbReference type="GeneID" id="33344330"/>
<dbReference type="AlphaFoldDB" id="A0A0U3FHM8"/>
<sequence length="118" mass="13384">MSEAEVLKVLQSIKDKQLADLIRSHIIEPTELKLLLIMAKLGMTIESGKINPIIPTNANYEERGLIYQCLGAIIIDGIMYVLQIVYNPNFNEARIELVQQDSIVLQFIEVGEQNEKKD</sequence>
<name>A0A0U3FHM8_9CREN</name>
<proteinExistence type="predicted"/>
<accession>A0A0U3FHM8</accession>
<protein>
    <submittedName>
        <fullName evidence="1">Uncharacterized protein</fullName>
    </submittedName>
</protein>
<evidence type="ECO:0000313" key="2">
    <source>
        <dbReference type="Proteomes" id="UP000060043"/>
    </source>
</evidence>
<dbReference type="EMBL" id="CP013695">
    <property type="protein sequence ID" value="ALU32730.1"/>
    <property type="molecule type" value="Genomic_DNA"/>
</dbReference>
<organism evidence="1 2">
    <name type="scientific">Sulfolobus acidocaldarius</name>
    <dbReference type="NCBI Taxonomy" id="2285"/>
    <lineage>
        <taxon>Archaea</taxon>
        <taxon>Thermoproteota</taxon>
        <taxon>Thermoprotei</taxon>
        <taxon>Sulfolobales</taxon>
        <taxon>Sulfolobaceae</taxon>
        <taxon>Sulfolobus</taxon>
    </lineage>
</organism>
<evidence type="ECO:0000313" key="1">
    <source>
        <dbReference type="EMBL" id="ALU32730.1"/>
    </source>
</evidence>
<dbReference type="RefSeq" id="WP_058692949.1">
    <property type="nucleotide sequence ID" value="NZ_CP013695.1"/>
</dbReference>
<reference evidence="1 2" key="1">
    <citation type="submission" date="2015-12" db="EMBL/GenBank/DDBJ databases">
        <title>A stable core within a dynamic pangenome in Sulfolobus acidocaldarius.</title>
        <authorList>
            <person name="Anderson R."/>
            <person name="Kouris A."/>
            <person name="Seward C."/>
            <person name="Campbell K."/>
            <person name="Whitaker R."/>
        </authorList>
    </citation>
    <scope>NUCLEOTIDE SEQUENCE [LARGE SCALE GENOMIC DNA]</scope>
    <source>
        <strain evidence="1 2">NG05B_CO5_07</strain>
    </source>
</reference>
<dbReference type="Proteomes" id="UP000060043">
    <property type="component" value="Chromosome"/>
</dbReference>